<keyword evidence="1" id="KW-0808">Transferase</keyword>
<evidence type="ECO:0000256" key="1">
    <source>
        <dbReference type="ARBA" id="ARBA00022679"/>
    </source>
</evidence>
<dbReference type="EMBL" id="BMFR01000012">
    <property type="protein sequence ID" value="GGG80637.1"/>
    <property type="molecule type" value="Genomic_DNA"/>
</dbReference>
<dbReference type="InterPro" id="IPR000182">
    <property type="entry name" value="GNAT_dom"/>
</dbReference>
<proteinExistence type="predicted"/>
<sequence>MKYKNTVEGIESSQLQGFFAGWPNPPSPEIHLQLLKQSTKRIIAIEESSNQVVGFITAISDTILSAYIPFLEVLPSYQNKGIGKRLVRMMLDELDGIYMIDLMCDKELQPYYQHFGMIKANGMIVRNYSAQAGKQELK</sequence>
<dbReference type="Gene3D" id="3.40.630.30">
    <property type="match status" value="1"/>
</dbReference>
<keyword evidence="2" id="KW-0012">Acyltransferase</keyword>
<accession>A0A917HIA9</accession>
<evidence type="ECO:0000313" key="4">
    <source>
        <dbReference type="EMBL" id="GGG80637.1"/>
    </source>
</evidence>
<keyword evidence="5" id="KW-1185">Reference proteome</keyword>
<evidence type="ECO:0000256" key="2">
    <source>
        <dbReference type="ARBA" id="ARBA00023315"/>
    </source>
</evidence>
<dbReference type="Proteomes" id="UP000622860">
    <property type="component" value="Unassembled WGS sequence"/>
</dbReference>
<protein>
    <submittedName>
        <fullName evidence="4">N-acetyltransferase</fullName>
    </submittedName>
</protein>
<dbReference type="InterPro" id="IPR045039">
    <property type="entry name" value="NSI-like"/>
</dbReference>
<organism evidence="4 5">
    <name type="scientific">Virgibacillus oceani</name>
    <dbReference type="NCBI Taxonomy" id="1479511"/>
    <lineage>
        <taxon>Bacteria</taxon>
        <taxon>Bacillati</taxon>
        <taxon>Bacillota</taxon>
        <taxon>Bacilli</taxon>
        <taxon>Bacillales</taxon>
        <taxon>Bacillaceae</taxon>
        <taxon>Virgibacillus</taxon>
    </lineage>
</organism>
<dbReference type="CDD" id="cd04301">
    <property type="entry name" value="NAT_SF"/>
    <property type="match status" value="1"/>
</dbReference>
<evidence type="ECO:0000313" key="5">
    <source>
        <dbReference type="Proteomes" id="UP000622860"/>
    </source>
</evidence>
<dbReference type="GO" id="GO:0008080">
    <property type="term" value="F:N-acetyltransferase activity"/>
    <property type="evidence" value="ECO:0007669"/>
    <property type="project" value="InterPro"/>
</dbReference>
<dbReference type="SUPFAM" id="SSF55729">
    <property type="entry name" value="Acyl-CoA N-acyltransferases (Nat)"/>
    <property type="match status" value="1"/>
</dbReference>
<reference evidence="4" key="2">
    <citation type="submission" date="2020-09" db="EMBL/GenBank/DDBJ databases">
        <authorList>
            <person name="Sun Q."/>
            <person name="Zhou Y."/>
        </authorList>
    </citation>
    <scope>NUCLEOTIDE SEQUENCE</scope>
    <source>
        <strain evidence="4">CGMCC 1.12754</strain>
    </source>
</reference>
<dbReference type="AlphaFoldDB" id="A0A917HIA9"/>
<dbReference type="PROSITE" id="PS51186">
    <property type="entry name" value="GNAT"/>
    <property type="match status" value="1"/>
</dbReference>
<dbReference type="PANTHER" id="PTHR43626:SF4">
    <property type="entry name" value="GCN5-RELATED N-ACETYLTRANSFERASE 2, CHLOROPLASTIC"/>
    <property type="match status" value="1"/>
</dbReference>
<comment type="caution">
    <text evidence="4">The sequence shown here is derived from an EMBL/GenBank/DDBJ whole genome shotgun (WGS) entry which is preliminary data.</text>
</comment>
<dbReference type="RefSeq" id="WP_188455961.1">
    <property type="nucleotide sequence ID" value="NZ_BMFR01000012.1"/>
</dbReference>
<dbReference type="InterPro" id="IPR016181">
    <property type="entry name" value="Acyl_CoA_acyltransferase"/>
</dbReference>
<evidence type="ECO:0000259" key="3">
    <source>
        <dbReference type="PROSITE" id="PS51186"/>
    </source>
</evidence>
<dbReference type="PANTHER" id="PTHR43626">
    <property type="entry name" value="ACYL-COA N-ACYLTRANSFERASE"/>
    <property type="match status" value="1"/>
</dbReference>
<dbReference type="GO" id="GO:0005737">
    <property type="term" value="C:cytoplasm"/>
    <property type="evidence" value="ECO:0007669"/>
    <property type="project" value="TreeGrafter"/>
</dbReference>
<gene>
    <name evidence="4" type="ORF">GCM10011398_27560</name>
</gene>
<reference evidence="4" key="1">
    <citation type="journal article" date="2014" name="Int. J. Syst. Evol. Microbiol.">
        <title>Complete genome sequence of Corynebacterium casei LMG S-19264T (=DSM 44701T), isolated from a smear-ripened cheese.</title>
        <authorList>
            <consortium name="US DOE Joint Genome Institute (JGI-PGF)"/>
            <person name="Walter F."/>
            <person name="Albersmeier A."/>
            <person name="Kalinowski J."/>
            <person name="Ruckert C."/>
        </authorList>
    </citation>
    <scope>NUCLEOTIDE SEQUENCE</scope>
    <source>
        <strain evidence="4">CGMCC 1.12754</strain>
    </source>
</reference>
<feature type="domain" description="N-acetyltransferase" evidence="3">
    <location>
        <begin position="1"/>
        <end position="138"/>
    </location>
</feature>
<name>A0A917HIA9_9BACI</name>
<dbReference type="Pfam" id="PF00583">
    <property type="entry name" value="Acetyltransf_1"/>
    <property type="match status" value="1"/>
</dbReference>